<feature type="transmembrane region" description="Helical" evidence="1">
    <location>
        <begin position="207"/>
        <end position="226"/>
    </location>
</feature>
<keyword evidence="3" id="KW-1185">Reference proteome</keyword>
<feature type="transmembrane region" description="Helical" evidence="1">
    <location>
        <begin position="108"/>
        <end position="128"/>
    </location>
</feature>
<feature type="transmembrane region" description="Helical" evidence="1">
    <location>
        <begin position="343"/>
        <end position="362"/>
    </location>
</feature>
<name>A0A0D2JDY5_9BACT</name>
<feature type="transmembrane region" description="Helical" evidence="1">
    <location>
        <begin position="176"/>
        <end position="195"/>
    </location>
</feature>
<reference evidence="2 3" key="1">
    <citation type="submission" date="2013-11" db="EMBL/GenBank/DDBJ databases">
        <title>Metagenomic analysis of a methanogenic consortium involved in long chain n-alkane degradation.</title>
        <authorList>
            <person name="Davidova I.A."/>
            <person name="Callaghan A.V."/>
            <person name="Wawrik B."/>
            <person name="Pruitt S."/>
            <person name="Marks C."/>
            <person name="Duncan K.E."/>
            <person name="Suflita J.M."/>
        </authorList>
    </citation>
    <scope>NUCLEOTIDE SEQUENCE [LARGE SCALE GENOMIC DNA]</scope>
    <source>
        <strain evidence="2 3">SPR</strain>
    </source>
</reference>
<dbReference type="EMBL" id="AZAC01000014">
    <property type="protein sequence ID" value="KIX13871.1"/>
    <property type="molecule type" value="Genomic_DNA"/>
</dbReference>
<proteinExistence type="predicted"/>
<feature type="transmembrane region" description="Helical" evidence="1">
    <location>
        <begin position="84"/>
        <end position="102"/>
    </location>
</feature>
<evidence type="ECO:0000256" key="1">
    <source>
        <dbReference type="SAM" id="Phobius"/>
    </source>
</evidence>
<protein>
    <submittedName>
        <fullName evidence="2">Uncharacterized protein</fullName>
    </submittedName>
</protein>
<feature type="transmembrane region" description="Helical" evidence="1">
    <location>
        <begin position="232"/>
        <end position="248"/>
    </location>
</feature>
<dbReference type="RefSeq" id="WP_044348696.1">
    <property type="nucleotide sequence ID" value="NZ_AZAC01000014.1"/>
</dbReference>
<feature type="transmembrane region" description="Helical" evidence="1">
    <location>
        <begin position="12"/>
        <end position="31"/>
    </location>
</feature>
<comment type="caution">
    <text evidence="2">The sequence shown here is derived from an EMBL/GenBank/DDBJ whole genome shotgun (WGS) entry which is preliminary data.</text>
</comment>
<dbReference type="Proteomes" id="UP000032233">
    <property type="component" value="Unassembled WGS sequence"/>
</dbReference>
<gene>
    <name evidence="2" type="ORF">X474_11535</name>
</gene>
<sequence length="532" mass="58528">MKNKTGNHMLSWALETGMSLVIAVTILIAWPNPKAMGPIQPDAIWFGLGWLLLLALPSIWRLFLKKEPKARIPQTMNPEACGQAAFFMALVFVILLLASQNLGNFKLWLGIVYLLAIILRLAGTSLRLRAYILSNPEKEITPTLAAAAISALAAILLIPWVRPDLSTVWPPESQELAVLLGKALLWGGISGAAFINWRLYVGRERTAWLLYLAIGLGPGPTLAVTWFSPAPMTIALVILVALAFFRYIGPHRASVPKDSTKPVSLYWLLRSMTLVWWGLGGCLALASAWWQPHMDTLFSQAVWVRALLLGGFLVTCLGVLAEYSLPLFGRSGAMTGSDRERKVLGVVLSALALLSSLPLLLFTPPWQDPVTPKEYENQAIFDLIEKPVTLDASNTSLDLTPPLSLGGFTHVYVVSRLENASQVPQGTTVARLTVDYDLDPRRTFNLRAGIDTAEGDLAKRDIAVRVKHHPPRIAESQVVFSRAGEAYVSQTFVTGLFLGHRVNRIYSLLISLSALEDGNKNLKLHISRIFAY</sequence>
<dbReference type="InParanoid" id="A0A0D2JDY5"/>
<accession>A0A0D2JDY5</accession>
<evidence type="ECO:0000313" key="2">
    <source>
        <dbReference type="EMBL" id="KIX13871.1"/>
    </source>
</evidence>
<keyword evidence="1" id="KW-1133">Transmembrane helix</keyword>
<keyword evidence="1" id="KW-0472">Membrane</keyword>
<feature type="transmembrane region" description="Helical" evidence="1">
    <location>
        <begin position="302"/>
        <end position="323"/>
    </location>
</feature>
<dbReference type="STRING" id="1429043.X474_11535"/>
<dbReference type="OrthoDB" id="9826486at2"/>
<dbReference type="AlphaFoldDB" id="A0A0D2JDY5"/>
<evidence type="ECO:0000313" key="3">
    <source>
        <dbReference type="Proteomes" id="UP000032233"/>
    </source>
</evidence>
<organism evidence="2 3">
    <name type="scientific">Dethiosulfatarculus sandiegensis</name>
    <dbReference type="NCBI Taxonomy" id="1429043"/>
    <lineage>
        <taxon>Bacteria</taxon>
        <taxon>Pseudomonadati</taxon>
        <taxon>Thermodesulfobacteriota</taxon>
        <taxon>Desulfarculia</taxon>
        <taxon>Desulfarculales</taxon>
        <taxon>Desulfarculaceae</taxon>
        <taxon>Dethiosulfatarculus</taxon>
    </lineage>
</organism>
<feature type="transmembrane region" description="Helical" evidence="1">
    <location>
        <begin position="43"/>
        <end position="63"/>
    </location>
</feature>
<feature type="transmembrane region" description="Helical" evidence="1">
    <location>
        <begin position="140"/>
        <end position="161"/>
    </location>
</feature>
<feature type="transmembrane region" description="Helical" evidence="1">
    <location>
        <begin position="268"/>
        <end position="290"/>
    </location>
</feature>
<keyword evidence="1" id="KW-0812">Transmembrane</keyword>